<dbReference type="GO" id="GO:0008270">
    <property type="term" value="F:zinc ion binding"/>
    <property type="evidence" value="ECO:0007669"/>
    <property type="project" value="UniProtKB-KW"/>
</dbReference>
<sequence>MGEQAELLNLHTDNAVLRRAKRPRPDSSEHQVFDLADSDDDSPISRSRPVDGAEQGADRRQAHPRIGSLWGALQDQDAGARGALGRPIYRPPSARLRRLPLNPRPNTVPSPIVIDDEEDDGDDALSPQQRPPLRQPHALLQAAGGDAPAADPFGLPAPLAQRLQLRGLASGIQAGAAATNASSAASGGHLHPQPQQEPAASDPSQPQQQQGAPPPPPRQQQQQWLNPLLQLRRVPLQLPQPSQMLGWLGFPADGSGGGDRGEGASSAAAVPAAAGLQGGTAAAGGESTNGSGPSSSSPQARHHPAGPRLASSFREAAGRGEELRRESSLRSPLQQRLQRYHELQQQRRLRQEQEDLLRRRQQQQQQQQQESREQQEQGQAGRKLDPAEQEEEDKRLAARLQAEEDERAAREAARRLETDELLAREEVERAEQEEHRRMMNRLDALETLEATSQAAAGRAMRAAGGRRANRAAAERALAREELFDRELEVDFMDMMRAARYARTGGGGAAGAAADQASHLPWLAGPGAAAARSIAAAAAAAADAGSAAAGGGGGGSGAGAGARAGAGGRAAAARWSGRALHEMMFPGMAFAMGIPYGLARAMADEEGGPGAGAARDIRRNRYVAFREHERAVREQLAAAQRAGLPPSLLLSDRDFTPEDYEMLCRLDDKVENRKGAREEQLASLEELVVGSEGRRQSDGSVATCVVCMDELAPGAVVKRLYCKHEFHSDCLDTWLKIKACCPVCQRDLD</sequence>
<evidence type="ECO:0000259" key="6">
    <source>
        <dbReference type="PROSITE" id="PS50089"/>
    </source>
</evidence>
<dbReference type="Proteomes" id="UP001054857">
    <property type="component" value="Unassembled WGS sequence"/>
</dbReference>
<feature type="compositionally biased region" description="Basic and acidic residues" evidence="5">
    <location>
        <begin position="339"/>
        <end position="358"/>
    </location>
</feature>
<evidence type="ECO:0000256" key="1">
    <source>
        <dbReference type="ARBA" id="ARBA00022723"/>
    </source>
</evidence>
<dbReference type="GO" id="GO:0005634">
    <property type="term" value="C:nucleus"/>
    <property type="evidence" value="ECO:0007669"/>
    <property type="project" value="TreeGrafter"/>
</dbReference>
<dbReference type="Gene3D" id="3.30.40.10">
    <property type="entry name" value="Zinc/RING finger domain, C3HC4 (zinc finger)"/>
    <property type="match status" value="1"/>
</dbReference>
<dbReference type="InterPro" id="IPR051834">
    <property type="entry name" value="RING_finger_E3_ligase"/>
</dbReference>
<evidence type="ECO:0000313" key="7">
    <source>
        <dbReference type="EMBL" id="GFR53031.1"/>
    </source>
</evidence>
<feature type="compositionally biased region" description="Basic and acidic residues" evidence="5">
    <location>
        <begin position="316"/>
        <end position="328"/>
    </location>
</feature>
<dbReference type="GO" id="GO:0061630">
    <property type="term" value="F:ubiquitin protein ligase activity"/>
    <property type="evidence" value="ECO:0007669"/>
    <property type="project" value="TreeGrafter"/>
</dbReference>
<gene>
    <name evidence="7" type="ORF">Agub_g15723</name>
</gene>
<feature type="compositionally biased region" description="Low complexity" evidence="5">
    <location>
        <begin position="135"/>
        <end position="155"/>
    </location>
</feature>
<feature type="compositionally biased region" description="Basic and acidic residues" evidence="5">
    <location>
        <begin position="23"/>
        <end position="32"/>
    </location>
</feature>
<dbReference type="AlphaFoldDB" id="A0AAD3HU46"/>
<dbReference type="GO" id="GO:0006511">
    <property type="term" value="P:ubiquitin-dependent protein catabolic process"/>
    <property type="evidence" value="ECO:0007669"/>
    <property type="project" value="TreeGrafter"/>
</dbReference>
<feature type="compositionally biased region" description="Low complexity" evidence="5">
    <location>
        <begin position="173"/>
        <end position="211"/>
    </location>
</feature>
<dbReference type="CDD" id="cd16454">
    <property type="entry name" value="RING-H2_PA-TM-RING"/>
    <property type="match status" value="1"/>
</dbReference>
<dbReference type="InterPro" id="IPR001841">
    <property type="entry name" value="Znf_RING"/>
</dbReference>
<feature type="compositionally biased region" description="Low complexity" evidence="5">
    <location>
        <begin position="219"/>
        <end position="228"/>
    </location>
</feature>
<dbReference type="InterPro" id="IPR013083">
    <property type="entry name" value="Znf_RING/FYVE/PHD"/>
</dbReference>
<feature type="region of interest" description="Disordered" evidence="5">
    <location>
        <begin position="173"/>
        <end position="228"/>
    </location>
</feature>
<name>A0AAD3HU46_9CHLO</name>
<protein>
    <recommendedName>
        <fullName evidence="6">RING-type domain-containing protein</fullName>
    </recommendedName>
</protein>
<keyword evidence="1" id="KW-0479">Metal-binding</keyword>
<feature type="region of interest" description="Disordered" evidence="5">
    <location>
        <begin position="243"/>
        <end position="395"/>
    </location>
</feature>
<dbReference type="PANTHER" id="PTHR45931">
    <property type="entry name" value="SI:CH211-59O9.10"/>
    <property type="match status" value="1"/>
</dbReference>
<evidence type="ECO:0000256" key="3">
    <source>
        <dbReference type="ARBA" id="ARBA00022833"/>
    </source>
</evidence>
<keyword evidence="8" id="KW-1185">Reference proteome</keyword>
<evidence type="ECO:0000256" key="2">
    <source>
        <dbReference type="ARBA" id="ARBA00022771"/>
    </source>
</evidence>
<dbReference type="PANTHER" id="PTHR45931:SF3">
    <property type="entry name" value="RING ZINC FINGER-CONTAINING PROTEIN"/>
    <property type="match status" value="1"/>
</dbReference>
<evidence type="ECO:0000256" key="5">
    <source>
        <dbReference type="SAM" id="MobiDB-lite"/>
    </source>
</evidence>
<keyword evidence="3" id="KW-0862">Zinc</keyword>
<evidence type="ECO:0000313" key="8">
    <source>
        <dbReference type="Proteomes" id="UP001054857"/>
    </source>
</evidence>
<dbReference type="SMART" id="SM00184">
    <property type="entry name" value="RING"/>
    <property type="match status" value="1"/>
</dbReference>
<feature type="compositionally biased region" description="Low complexity" evidence="5">
    <location>
        <begin position="283"/>
        <end position="297"/>
    </location>
</feature>
<feature type="compositionally biased region" description="Low complexity" evidence="5">
    <location>
        <begin position="263"/>
        <end position="275"/>
    </location>
</feature>
<comment type="caution">
    <text evidence="7">The sequence shown here is derived from an EMBL/GenBank/DDBJ whole genome shotgun (WGS) entry which is preliminary data.</text>
</comment>
<dbReference type="SUPFAM" id="SSF57850">
    <property type="entry name" value="RING/U-box"/>
    <property type="match status" value="1"/>
</dbReference>
<organism evidence="7 8">
    <name type="scientific">Astrephomene gubernaculifera</name>
    <dbReference type="NCBI Taxonomy" id="47775"/>
    <lineage>
        <taxon>Eukaryota</taxon>
        <taxon>Viridiplantae</taxon>
        <taxon>Chlorophyta</taxon>
        <taxon>core chlorophytes</taxon>
        <taxon>Chlorophyceae</taxon>
        <taxon>CS clade</taxon>
        <taxon>Chlamydomonadales</taxon>
        <taxon>Astrephomenaceae</taxon>
        <taxon>Astrephomene</taxon>
    </lineage>
</organism>
<feature type="compositionally biased region" description="Low complexity" evidence="5">
    <location>
        <begin position="91"/>
        <end position="101"/>
    </location>
</feature>
<evidence type="ECO:0000256" key="4">
    <source>
        <dbReference type="PROSITE-ProRule" id="PRU00175"/>
    </source>
</evidence>
<feature type="compositionally biased region" description="Basic and acidic residues" evidence="5">
    <location>
        <begin position="48"/>
        <end position="61"/>
    </location>
</feature>
<feature type="region of interest" description="Disordered" evidence="5">
    <location>
        <begin position="1"/>
        <end position="155"/>
    </location>
</feature>
<dbReference type="PROSITE" id="PS50089">
    <property type="entry name" value="ZF_RING_2"/>
    <property type="match status" value="1"/>
</dbReference>
<feature type="compositionally biased region" description="Basic and acidic residues" evidence="5">
    <location>
        <begin position="382"/>
        <end position="395"/>
    </location>
</feature>
<proteinExistence type="predicted"/>
<accession>A0AAD3HU46</accession>
<dbReference type="EMBL" id="BMAR01000083">
    <property type="protein sequence ID" value="GFR53031.1"/>
    <property type="molecule type" value="Genomic_DNA"/>
</dbReference>
<reference evidence="7 8" key="1">
    <citation type="journal article" date="2021" name="Sci. Rep.">
        <title>Genome sequencing of the multicellular alga Astrephomene provides insights into convergent evolution of germ-soma differentiation.</title>
        <authorList>
            <person name="Yamashita S."/>
            <person name="Yamamoto K."/>
            <person name="Matsuzaki R."/>
            <person name="Suzuki S."/>
            <person name="Yamaguchi H."/>
            <person name="Hirooka S."/>
            <person name="Minakuchi Y."/>
            <person name="Miyagishima S."/>
            <person name="Kawachi M."/>
            <person name="Toyoda A."/>
            <person name="Nozaki H."/>
        </authorList>
    </citation>
    <scope>NUCLEOTIDE SEQUENCE [LARGE SCALE GENOMIC DNA]</scope>
    <source>
        <strain evidence="7 8">NIES-4017</strain>
    </source>
</reference>
<dbReference type="Pfam" id="PF13639">
    <property type="entry name" value="zf-RING_2"/>
    <property type="match status" value="1"/>
</dbReference>
<feature type="compositionally biased region" description="Acidic residues" evidence="5">
    <location>
        <begin position="114"/>
        <end position="123"/>
    </location>
</feature>
<feature type="domain" description="RING-type" evidence="6">
    <location>
        <begin position="703"/>
        <end position="744"/>
    </location>
</feature>
<keyword evidence="2 4" id="KW-0863">Zinc-finger</keyword>